<evidence type="ECO:0000313" key="1">
    <source>
        <dbReference type="EMBL" id="KAJ8645454.1"/>
    </source>
</evidence>
<dbReference type="Proteomes" id="UP001234297">
    <property type="component" value="Chromosome 2"/>
</dbReference>
<organism evidence="1 2">
    <name type="scientific">Persea americana</name>
    <name type="common">Avocado</name>
    <dbReference type="NCBI Taxonomy" id="3435"/>
    <lineage>
        <taxon>Eukaryota</taxon>
        <taxon>Viridiplantae</taxon>
        <taxon>Streptophyta</taxon>
        <taxon>Embryophyta</taxon>
        <taxon>Tracheophyta</taxon>
        <taxon>Spermatophyta</taxon>
        <taxon>Magnoliopsida</taxon>
        <taxon>Magnoliidae</taxon>
        <taxon>Laurales</taxon>
        <taxon>Lauraceae</taxon>
        <taxon>Persea</taxon>
    </lineage>
</organism>
<name>A0ACC2MIJ8_PERAE</name>
<gene>
    <name evidence="1" type="ORF">MRB53_007202</name>
</gene>
<proteinExistence type="predicted"/>
<dbReference type="EMBL" id="CM056810">
    <property type="protein sequence ID" value="KAJ8645454.1"/>
    <property type="molecule type" value="Genomic_DNA"/>
</dbReference>
<keyword evidence="2" id="KW-1185">Reference proteome</keyword>
<sequence length="172" mass="18808">MEQPTVLPLPVPDIPNPNHTSSQPSLPISPTNTTPISADATTPVVPLIARRSTRTHLPPSYLQDYHCSSIMLDPTSMSFYRCGPERDLTYLGALYKPQRRGAAGRAISSIGSSVAPGIPLPKRAQVPPDIVVEWGDGQEGILRRRFAKITCAMQHVRFTLMTPKHWDGNGSD</sequence>
<protein>
    <submittedName>
        <fullName evidence="1">Uncharacterized protein</fullName>
    </submittedName>
</protein>
<accession>A0ACC2MIJ8</accession>
<comment type="caution">
    <text evidence="1">The sequence shown here is derived from an EMBL/GenBank/DDBJ whole genome shotgun (WGS) entry which is preliminary data.</text>
</comment>
<reference evidence="1 2" key="1">
    <citation type="journal article" date="2022" name="Hortic Res">
        <title>A haplotype resolved chromosomal level avocado genome allows analysis of novel avocado genes.</title>
        <authorList>
            <person name="Nath O."/>
            <person name="Fletcher S.J."/>
            <person name="Hayward A."/>
            <person name="Shaw L.M."/>
            <person name="Masouleh A.K."/>
            <person name="Furtado A."/>
            <person name="Henry R.J."/>
            <person name="Mitter N."/>
        </authorList>
    </citation>
    <scope>NUCLEOTIDE SEQUENCE [LARGE SCALE GENOMIC DNA]</scope>
    <source>
        <strain evidence="2">cv. Hass</strain>
    </source>
</reference>
<evidence type="ECO:0000313" key="2">
    <source>
        <dbReference type="Proteomes" id="UP001234297"/>
    </source>
</evidence>